<keyword evidence="7" id="KW-0998">Cell outer membrane</keyword>
<evidence type="ECO:0000256" key="7">
    <source>
        <dbReference type="ARBA" id="ARBA00023237"/>
    </source>
</evidence>
<dbReference type="RefSeq" id="WP_165014703.1">
    <property type="nucleotide sequence ID" value="NZ_JAALDL010000010.1"/>
</dbReference>
<dbReference type="PANTHER" id="PTHR35093">
    <property type="entry name" value="OUTER MEMBRANE PROTEIN NMB0088-RELATED"/>
    <property type="match status" value="1"/>
</dbReference>
<keyword evidence="4" id="KW-0812">Transmembrane</keyword>
<dbReference type="Gene3D" id="2.40.160.60">
    <property type="entry name" value="Outer membrane protein transport protein (OMPP1/FadL/TodX)"/>
    <property type="match status" value="1"/>
</dbReference>
<keyword evidence="6" id="KW-0472">Membrane</keyword>
<evidence type="ECO:0000256" key="6">
    <source>
        <dbReference type="ARBA" id="ARBA00023136"/>
    </source>
</evidence>
<dbReference type="PANTHER" id="PTHR35093:SF8">
    <property type="entry name" value="OUTER MEMBRANE PROTEIN NMB0088-RELATED"/>
    <property type="match status" value="1"/>
</dbReference>
<dbReference type="AlphaFoldDB" id="A0A6M1RLC2"/>
<dbReference type="SUPFAM" id="SSF56935">
    <property type="entry name" value="Porins"/>
    <property type="match status" value="1"/>
</dbReference>
<feature type="signal peptide" evidence="8">
    <location>
        <begin position="1"/>
        <end position="23"/>
    </location>
</feature>
<accession>A0A6M1RLC2</accession>
<comment type="caution">
    <text evidence="9">The sequence shown here is derived from an EMBL/GenBank/DDBJ whole genome shotgun (WGS) entry which is preliminary data.</text>
</comment>
<protein>
    <submittedName>
        <fullName evidence="9">Long-chain fatty acid transporter</fullName>
    </submittedName>
</protein>
<proteinExistence type="inferred from homology"/>
<dbReference type="GO" id="GO:0015483">
    <property type="term" value="F:long-chain fatty acid transporting porin activity"/>
    <property type="evidence" value="ECO:0007669"/>
    <property type="project" value="TreeGrafter"/>
</dbReference>
<evidence type="ECO:0000256" key="2">
    <source>
        <dbReference type="ARBA" id="ARBA00008163"/>
    </source>
</evidence>
<evidence type="ECO:0000256" key="3">
    <source>
        <dbReference type="ARBA" id="ARBA00022452"/>
    </source>
</evidence>
<dbReference type="GO" id="GO:0009279">
    <property type="term" value="C:cell outer membrane"/>
    <property type="evidence" value="ECO:0007669"/>
    <property type="project" value="UniProtKB-SubCell"/>
</dbReference>
<keyword evidence="5 8" id="KW-0732">Signal</keyword>
<name>A0A6M1RLC2_9GAMM</name>
<reference evidence="9 10" key="1">
    <citation type="submission" date="2020-02" db="EMBL/GenBank/DDBJ databases">
        <title>The draft genome of Grimontia sedimenta sp. nov., isolated from benthic sediments near coral reefs south of Kuwait.</title>
        <authorList>
            <person name="Mahmoud H.M."/>
            <person name="Jose L."/>
            <person name="Eapen S."/>
        </authorList>
    </citation>
    <scope>NUCLEOTIDE SEQUENCE [LARGE SCALE GENOMIC DNA]</scope>
    <source>
        <strain evidence="9 10">S25</strain>
    </source>
</reference>
<organism evidence="9 10">
    <name type="scientific">Grimontia sedimenti</name>
    <dbReference type="NCBI Taxonomy" id="2711294"/>
    <lineage>
        <taxon>Bacteria</taxon>
        <taxon>Pseudomonadati</taxon>
        <taxon>Pseudomonadota</taxon>
        <taxon>Gammaproteobacteria</taxon>
        <taxon>Vibrionales</taxon>
        <taxon>Vibrionaceae</taxon>
        <taxon>Grimontia</taxon>
    </lineage>
</organism>
<evidence type="ECO:0000313" key="10">
    <source>
        <dbReference type="Proteomes" id="UP000473008"/>
    </source>
</evidence>
<dbReference type="InterPro" id="IPR005017">
    <property type="entry name" value="OMPP1/FadL/TodX"/>
</dbReference>
<evidence type="ECO:0000313" key="9">
    <source>
        <dbReference type="EMBL" id="NGN98648.1"/>
    </source>
</evidence>
<evidence type="ECO:0000256" key="1">
    <source>
        <dbReference type="ARBA" id="ARBA00004571"/>
    </source>
</evidence>
<dbReference type="EMBL" id="JAALDL010000010">
    <property type="protein sequence ID" value="NGN98648.1"/>
    <property type="molecule type" value="Genomic_DNA"/>
</dbReference>
<evidence type="ECO:0000256" key="5">
    <source>
        <dbReference type="ARBA" id="ARBA00022729"/>
    </source>
</evidence>
<comment type="similarity">
    <text evidence="2">Belongs to the OmpP1/FadL family.</text>
</comment>
<feature type="chain" id="PRO_5026756123" evidence="8">
    <location>
        <begin position="24"/>
        <end position="434"/>
    </location>
</feature>
<keyword evidence="3" id="KW-1134">Transmembrane beta strand</keyword>
<gene>
    <name evidence="9" type="ORF">G5S52_13630</name>
</gene>
<dbReference type="Pfam" id="PF03349">
    <property type="entry name" value="Toluene_X"/>
    <property type="match status" value="1"/>
</dbReference>
<evidence type="ECO:0000256" key="8">
    <source>
        <dbReference type="SAM" id="SignalP"/>
    </source>
</evidence>
<keyword evidence="10" id="KW-1185">Reference proteome</keyword>
<comment type="subcellular location">
    <subcellularLocation>
        <location evidence="1">Cell outer membrane</location>
        <topology evidence="1">Multi-pass membrane protein</topology>
    </subcellularLocation>
</comment>
<dbReference type="Proteomes" id="UP000473008">
    <property type="component" value="Unassembled WGS sequence"/>
</dbReference>
<sequence length="434" mass="46334">MKRVTQRTLLSTAIALAAFQAHGAGFQISEHSTSGLGRAFAGEAAIADNAAVAVRNPAAMTMFDSAQVSGGLSFIQPDVDAKVNTVGASPADAPVFSATTTSQHEDVAPDAIVPYFHYVRPINETSALGFSTFSNFGLATEYPSNSVAGAIAGQTELLTIDFNLNYAHRINEQLSLGAGLNAVYADASLTRNAGAAILAAPTTEVAHLEGDGWGYGWNIGALWEINEDHRLGASYRSKVDITLDGEYRGLATTYVSKPGQTVPGELELNLPDIFEFSGYHKVASKWAVHYSAMMIGWSSFQELRATSSNTNCGSSPGSFDGICLQKDEKWEDSWRYALGATHYLNNEWTLRAGVALDESPVPDSHRTLSIPDTERTWYTLGATYQPSENLSFDGGFAYLNGDSVTGSETEGGTTFTFEAGGDAYIIAVGANYTF</sequence>
<evidence type="ECO:0000256" key="4">
    <source>
        <dbReference type="ARBA" id="ARBA00022692"/>
    </source>
</evidence>